<evidence type="ECO:0000256" key="4">
    <source>
        <dbReference type="ARBA" id="ARBA00022514"/>
    </source>
</evidence>
<sequence>MNSLPILHLLLFLLGFQALQAQGRSLSAYQPKQYFKMISEIMDILNTSPSPSEETLDPNEINTLLNTTLLRPNLDAFLNATKNFYNNESLIWKNLKEFLPLLPNPTPRGEPIYIENKRDDFQKKLKKYLEALDNFLTFKNNLAHGRHCGCSAKILCCPGRWEELEKLLQFLVEPLGGAGPLDDGAPRESGSPAGFPASPAPLPPSLSHPHRAAGPNFILAEAGICAPLPCARDECLLVTASSFPGEWVRSPPPLPALLPSVLVERRRTWPVLPCFSHASSSAGQSRWWMEPAHTGSQSQLFNLLTSCQPVIKRSVA</sequence>
<keyword evidence="6 13" id="KW-0732">Signal</keyword>
<dbReference type="AlphaFoldDB" id="A0A2U3WHU6"/>
<dbReference type="GeneID" id="101364817"/>
<name>A0A2U3WHU6_ODORO</name>
<evidence type="ECO:0000256" key="1">
    <source>
        <dbReference type="ARBA" id="ARBA00004613"/>
    </source>
</evidence>
<dbReference type="OrthoDB" id="9808790at2759"/>
<organism evidence="14 15">
    <name type="scientific">Odobenus rosmarus divergens</name>
    <name type="common">Pacific walrus</name>
    <dbReference type="NCBI Taxonomy" id="9708"/>
    <lineage>
        <taxon>Eukaryota</taxon>
        <taxon>Metazoa</taxon>
        <taxon>Chordata</taxon>
        <taxon>Craniata</taxon>
        <taxon>Vertebrata</taxon>
        <taxon>Euteleostomi</taxon>
        <taxon>Mammalia</taxon>
        <taxon>Eutheria</taxon>
        <taxon>Laurasiatheria</taxon>
        <taxon>Carnivora</taxon>
        <taxon>Caniformia</taxon>
        <taxon>Pinnipedia</taxon>
        <taxon>Odobenidae</taxon>
        <taxon>Odobenus</taxon>
    </lineage>
</organism>
<keyword evidence="14" id="KW-1185">Reference proteome</keyword>
<evidence type="ECO:0000256" key="7">
    <source>
        <dbReference type="ARBA" id="ARBA00023030"/>
    </source>
</evidence>
<protein>
    <recommendedName>
        <fullName evidence="3">Interleukin-3</fullName>
    </recommendedName>
    <alternativeName>
        <fullName evidence="9">Hematopoietic growth factor</fullName>
    </alternativeName>
    <alternativeName>
        <fullName evidence="8">Mast cell growth factor</fullName>
    </alternativeName>
    <alternativeName>
        <fullName evidence="11">Multipotential colony-stimulating factor</fullName>
    </alternativeName>
    <alternativeName>
        <fullName evidence="10">P-cell-stimulating factor</fullName>
    </alternativeName>
</protein>
<evidence type="ECO:0000256" key="2">
    <source>
        <dbReference type="ARBA" id="ARBA00008547"/>
    </source>
</evidence>
<evidence type="ECO:0000256" key="10">
    <source>
        <dbReference type="ARBA" id="ARBA00032468"/>
    </source>
</evidence>
<proteinExistence type="inferred from homology"/>
<comment type="similarity">
    <text evidence="2">Belongs to the IL-3 family.</text>
</comment>
<dbReference type="GO" id="GO:0005135">
    <property type="term" value="F:interleukin-3 receptor binding"/>
    <property type="evidence" value="ECO:0007669"/>
    <property type="project" value="InterPro"/>
</dbReference>
<dbReference type="GO" id="GO:0006955">
    <property type="term" value="P:immune response"/>
    <property type="evidence" value="ECO:0007669"/>
    <property type="project" value="InterPro"/>
</dbReference>
<dbReference type="InterPro" id="IPR002183">
    <property type="entry name" value="IL-3"/>
</dbReference>
<dbReference type="PRINTS" id="PR00430">
    <property type="entry name" value="INTERLEUKIN3"/>
</dbReference>
<keyword evidence="7" id="KW-0339">Growth factor</keyword>
<dbReference type="InParanoid" id="A0A2U3WHU6"/>
<dbReference type="RefSeq" id="XP_004408332.1">
    <property type="nucleotide sequence ID" value="XM_004408275.1"/>
</dbReference>
<gene>
    <name evidence="15" type="primary">LOC101364817</name>
</gene>
<dbReference type="GO" id="GO:0005125">
    <property type="term" value="F:cytokine activity"/>
    <property type="evidence" value="ECO:0007669"/>
    <property type="project" value="UniProtKB-KW"/>
</dbReference>
<dbReference type="GO" id="GO:0008083">
    <property type="term" value="F:growth factor activity"/>
    <property type="evidence" value="ECO:0007669"/>
    <property type="project" value="UniProtKB-KW"/>
</dbReference>
<evidence type="ECO:0000256" key="12">
    <source>
        <dbReference type="SAM" id="MobiDB-lite"/>
    </source>
</evidence>
<reference evidence="15" key="1">
    <citation type="submission" date="2025-08" db="UniProtKB">
        <authorList>
            <consortium name="RefSeq"/>
        </authorList>
    </citation>
    <scope>IDENTIFICATION</scope>
</reference>
<dbReference type="InterPro" id="IPR009079">
    <property type="entry name" value="4_helix_cytokine-like_core"/>
</dbReference>
<evidence type="ECO:0000256" key="3">
    <source>
        <dbReference type="ARBA" id="ARBA00019466"/>
    </source>
</evidence>
<evidence type="ECO:0000256" key="11">
    <source>
        <dbReference type="ARBA" id="ARBA00033034"/>
    </source>
</evidence>
<dbReference type="SUPFAM" id="SSF47266">
    <property type="entry name" value="4-helical cytokines"/>
    <property type="match status" value="1"/>
</dbReference>
<feature type="signal peptide" evidence="13">
    <location>
        <begin position="1"/>
        <end position="21"/>
    </location>
</feature>
<dbReference type="GO" id="GO:0005615">
    <property type="term" value="C:extracellular space"/>
    <property type="evidence" value="ECO:0007669"/>
    <property type="project" value="UniProtKB-KW"/>
</dbReference>
<dbReference type="Gene3D" id="1.20.1250.10">
    <property type="match status" value="1"/>
</dbReference>
<evidence type="ECO:0000256" key="9">
    <source>
        <dbReference type="ARBA" id="ARBA00031944"/>
    </source>
</evidence>
<evidence type="ECO:0000256" key="6">
    <source>
        <dbReference type="ARBA" id="ARBA00022729"/>
    </source>
</evidence>
<evidence type="ECO:0000313" key="15">
    <source>
        <dbReference type="RefSeq" id="XP_004408332.1"/>
    </source>
</evidence>
<keyword evidence="5" id="KW-0964">Secreted</keyword>
<dbReference type="PANTHER" id="PTHR48489:SF1">
    <property type="entry name" value="INTERLEUKIN-3"/>
    <property type="match status" value="1"/>
</dbReference>
<feature type="chain" id="PRO_5015706188" description="Interleukin-3" evidence="13">
    <location>
        <begin position="22"/>
        <end position="316"/>
    </location>
</feature>
<evidence type="ECO:0000256" key="5">
    <source>
        <dbReference type="ARBA" id="ARBA00022525"/>
    </source>
</evidence>
<evidence type="ECO:0000256" key="8">
    <source>
        <dbReference type="ARBA" id="ARBA00030364"/>
    </source>
</evidence>
<dbReference type="STRING" id="9708.A0A2U3WHU6"/>
<accession>A0A2U3WHU6</accession>
<dbReference type="KEGG" id="oro:101364817"/>
<dbReference type="Pfam" id="PF02059">
    <property type="entry name" value="IL3"/>
    <property type="match status" value="1"/>
</dbReference>
<evidence type="ECO:0000313" key="14">
    <source>
        <dbReference type="Proteomes" id="UP000245340"/>
    </source>
</evidence>
<dbReference type="PANTHER" id="PTHR48489">
    <property type="entry name" value="INTERLEUKIN-3"/>
    <property type="match status" value="1"/>
</dbReference>
<evidence type="ECO:0000256" key="13">
    <source>
        <dbReference type="SAM" id="SignalP"/>
    </source>
</evidence>
<dbReference type="Proteomes" id="UP000245340">
    <property type="component" value="Unplaced"/>
</dbReference>
<comment type="subcellular location">
    <subcellularLocation>
        <location evidence="1">Secreted</location>
    </subcellularLocation>
</comment>
<keyword evidence="4" id="KW-0202">Cytokine</keyword>
<feature type="region of interest" description="Disordered" evidence="12">
    <location>
        <begin position="179"/>
        <end position="206"/>
    </location>
</feature>